<reference evidence="5 6" key="1">
    <citation type="submission" date="2023-06" db="EMBL/GenBank/DDBJ databases">
        <title>Five Gram-positive bacteria isolated from mangrove sediments in Shenzhen, Guangdong, China.</title>
        <authorList>
            <person name="Yu S."/>
            <person name="Zheng W."/>
            <person name="Huang Y."/>
        </authorList>
    </citation>
    <scope>NUCLEOTIDE SEQUENCE [LARGE SCALE GENOMIC DNA]</scope>
    <source>
        <strain evidence="5 6">SaN35-3</strain>
    </source>
</reference>
<dbReference type="PIRSF" id="PIRSF028757">
    <property type="entry name" value="LD-carboxypeptidase"/>
    <property type="match status" value="1"/>
</dbReference>
<name>A0ABY9JS70_9BACI</name>
<evidence type="ECO:0000313" key="5">
    <source>
        <dbReference type="EMBL" id="WLR42236.1"/>
    </source>
</evidence>
<dbReference type="RefSeq" id="WP_226542848.1">
    <property type="nucleotide sequence ID" value="NZ_CP129013.1"/>
</dbReference>
<dbReference type="SUPFAM" id="SSF141986">
    <property type="entry name" value="LD-carboxypeptidase A C-terminal domain-like"/>
    <property type="match status" value="1"/>
</dbReference>
<dbReference type="InterPro" id="IPR027478">
    <property type="entry name" value="LdcA_N"/>
</dbReference>
<dbReference type="Proteomes" id="UP001197974">
    <property type="component" value="Chromosome"/>
</dbReference>
<feature type="domain" description="LD-carboxypeptidase C-terminal" evidence="4">
    <location>
        <begin position="201"/>
        <end position="323"/>
    </location>
</feature>
<dbReference type="PANTHER" id="PTHR30237">
    <property type="entry name" value="MURAMOYLTETRAPEPTIDE CARBOXYPEPTIDASE"/>
    <property type="match status" value="1"/>
</dbReference>
<dbReference type="Gene3D" id="3.50.30.60">
    <property type="entry name" value="LD-carboxypeptidase A C-terminal domain-like"/>
    <property type="match status" value="1"/>
</dbReference>
<proteinExistence type="inferred from homology"/>
<comment type="similarity">
    <text evidence="1">Belongs to the peptidase S66 family.</text>
</comment>
<evidence type="ECO:0000256" key="1">
    <source>
        <dbReference type="ARBA" id="ARBA00010233"/>
    </source>
</evidence>
<dbReference type="InterPro" id="IPR027461">
    <property type="entry name" value="Carboxypeptidase_A_C_sf"/>
</dbReference>
<sequence length="338" mass="38061">MIRYPILSNDATVGVTAPSSGVPVELHHLLHQAREKFQEQNVQVVFGETVWTQKKAKSADAKTRANEFNQMMQNDNVDVIIPPWGGELLIETLEYIDFENIKEKWIVGYSDTSLLLLAITLKTGIATAHGTNFVDLRGKETDPTTAMWKTVLSTEVGSSVVQYSSPFYQKEWKHGNPTPVVFNLTEKTEWKTISCKEQSLKGRLLGGCIDVIRHLAGTPFGNIQSFQQKYIHDEPIIWFFENCELSTTDLRRSLVQMKLAGWFDHCSGVLFGRSEANHSVGDYTVEDVYWDLSEELNVPIIYDIDCGHKPPQVTLINGAFAEVTVENGKGKVTQCFRS</sequence>
<protein>
    <submittedName>
        <fullName evidence="5">LD-carboxypeptidase</fullName>
    </submittedName>
</protein>
<keyword evidence="6" id="KW-1185">Reference proteome</keyword>
<evidence type="ECO:0000259" key="3">
    <source>
        <dbReference type="Pfam" id="PF02016"/>
    </source>
</evidence>
<dbReference type="InterPro" id="IPR040449">
    <property type="entry name" value="Peptidase_S66_N"/>
</dbReference>
<evidence type="ECO:0000259" key="4">
    <source>
        <dbReference type="Pfam" id="PF17676"/>
    </source>
</evidence>
<dbReference type="InterPro" id="IPR040921">
    <property type="entry name" value="Peptidase_S66C"/>
</dbReference>
<dbReference type="PANTHER" id="PTHR30237:SF5">
    <property type="entry name" value="CARBOXYPEPTIDASE VC_A0337-RELATED"/>
    <property type="match status" value="1"/>
</dbReference>
<dbReference type="Gene3D" id="3.40.50.10740">
    <property type="entry name" value="Class I glutamine amidotransferase-like"/>
    <property type="match status" value="1"/>
</dbReference>
<keyword evidence="2" id="KW-0378">Hydrolase</keyword>
<dbReference type="SUPFAM" id="SSF52317">
    <property type="entry name" value="Class I glutamine amidotransferase-like"/>
    <property type="match status" value="1"/>
</dbReference>
<dbReference type="CDD" id="cd07062">
    <property type="entry name" value="Peptidase_S66_mccF_like"/>
    <property type="match status" value="1"/>
</dbReference>
<gene>
    <name evidence="5" type="ORF">LC087_16105</name>
</gene>
<dbReference type="Pfam" id="PF17676">
    <property type="entry name" value="Peptidase_S66C"/>
    <property type="match status" value="1"/>
</dbReference>
<evidence type="ECO:0000313" key="6">
    <source>
        <dbReference type="Proteomes" id="UP001197974"/>
    </source>
</evidence>
<organism evidence="5 6">
    <name type="scientific">Bacillus carboniphilus</name>
    <dbReference type="NCBI Taxonomy" id="86663"/>
    <lineage>
        <taxon>Bacteria</taxon>
        <taxon>Bacillati</taxon>
        <taxon>Bacillota</taxon>
        <taxon>Bacilli</taxon>
        <taxon>Bacillales</taxon>
        <taxon>Bacillaceae</taxon>
        <taxon>Bacillus</taxon>
    </lineage>
</organism>
<dbReference type="InterPro" id="IPR003507">
    <property type="entry name" value="S66_fam"/>
</dbReference>
<feature type="domain" description="LD-carboxypeptidase N-terminal" evidence="3">
    <location>
        <begin position="13"/>
        <end position="130"/>
    </location>
</feature>
<evidence type="ECO:0000256" key="2">
    <source>
        <dbReference type="ARBA" id="ARBA00022801"/>
    </source>
</evidence>
<accession>A0ABY9JS70</accession>
<dbReference type="Pfam" id="PF02016">
    <property type="entry name" value="Peptidase_S66"/>
    <property type="match status" value="1"/>
</dbReference>
<dbReference type="EMBL" id="CP129013">
    <property type="protein sequence ID" value="WLR42236.1"/>
    <property type="molecule type" value="Genomic_DNA"/>
</dbReference>
<dbReference type="InterPro" id="IPR029062">
    <property type="entry name" value="Class_I_gatase-like"/>
</dbReference>